<dbReference type="CDD" id="cd16917">
    <property type="entry name" value="HATPase_UhpB-NarQ-NarX-like"/>
    <property type="match status" value="1"/>
</dbReference>
<dbReference type="InterPro" id="IPR050482">
    <property type="entry name" value="Sensor_HK_TwoCompSys"/>
</dbReference>
<evidence type="ECO:0000256" key="2">
    <source>
        <dbReference type="ARBA" id="ARBA00012438"/>
    </source>
</evidence>
<evidence type="ECO:0000313" key="13">
    <source>
        <dbReference type="EMBL" id="GGL01961.1"/>
    </source>
</evidence>
<keyword evidence="10" id="KW-0812">Transmembrane</keyword>
<dbReference type="GO" id="GO:0000155">
    <property type="term" value="F:phosphorelay sensor kinase activity"/>
    <property type="evidence" value="ECO:0007669"/>
    <property type="project" value="InterPro"/>
</dbReference>
<evidence type="ECO:0000256" key="10">
    <source>
        <dbReference type="SAM" id="Phobius"/>
    </source>
</evidence>
<evidence type="ECO:0000256" key="7">
    <source>
        <dbReference type="ARBA" id="ARBA00022840"/>
    </source>
</evidence>
<dbReference type="AlphaFoldDB" id="A0A917VPM0"/>
<feature type="domain" description="Histidine kinase/HSP90-like ATPase" evidence="11">
    <location>
        <begin position="284"/>
        <end position="376"/>
    </location>
</feature>
<dbReference type="PANTHER" id="PTHR24421:SF10">
    <property type="entry name" value="NITRATE_NITRITE SENSOR PROTEIN NARQ"/>
    <property type="match status" value="1"/>
</dbReference>
<sequence length="414" mass="42805">MGRDALLACLAAVIALTVSALDGWWRDQPADLADVGAAALWAVPILAACAPLAVRRRLPLTAVAASAAVMLAAGLALERDSGIWVLGLTVASAAYHRHRLRSALLIGSITWAVAVGIAGTATPDLATMSVYAAAGAAPVAVGYALRLRAERATQAARLRRARQEQARSQEAARIARDVHDVVGHHLSAIRLQAVGARRALAGRDGEADRALAAIAASSADALAEIRALLATLVRSDGEDQAQAPGLADLPALAERSGGSRLAVTLDVDPRLDGTVHPETATCAYRVVQEALTNVARHSTARTASVDLRAAGTRVIVTIDDPGPPRRSPVGDPLDDRAPKGGRGLAGMRERVAALAGHCHIGRRGDNGWRVRADLPALPPGARREHGSAARTGGGDHAPSPASCTDGRAVRQEIS</sequence>
<dbReference type="InterPro" id="IPR003594">
    <property type="entry name" value="HATPase_dom"/>
</dbReference>
<keyword evidence="5" id="KW-0547">Nucleotide-binding</keyword>
<dbReference type="SUPFAM" id="SSF55874">
    <property type="entry name" value="ATPase domain of HSP90 chaperone/DNA topoisomerase II/histidine kinase"/>
    <property type="match status" value="1"/>
</dbReference>
<dbReference type="Gene3D" id="3.30.565.10">
    <property type="entry name" value="Histidine kinase-like ATPase, C-terminal domain"/>
    <property type="match status" value="1"/>
</dbReference>
<dbReference type="GO" id="GO:0046983">
    <property type="term" value="F:protein dimerization activity"/>
    <property type="evidence" value="ECO:0007669"/>
    <property type="project" value="InterPro"/>
</dbReference>
<dbReference type="InterPro" id="IPR011712">
    <property type="entry name" value="Sig_transdc_His_kin_sub3_dim/P"/>
</dbReference>
<feature type="transmembrane region" description="Helical" evidence="10">
    <location>
        <begin position="36"/>
        <end position="53"/>
    </location>
</feature>
<feature type="region of interest" description="Disordered" evidence="9">
    <location>
        <begin position="317"/>
        <end position="342"/>
    </location>
</feature>
<keyword evidence="4" id="KW-0808">Transferase</keyword>
<organism evidence="13 14">
    <name type="scientific">Sphaerisporangium melleum</name>
    <dbReference type="NCBI Taxonomy" id="321316"/>
    <lineage>
        <taxon>Bacteria</taxon>
        <taxon>Bacillati</taxon>
        <taxon>Actinomycetota</taxon>
        <taxon>Actinomycetes</taxon>
        <taxon>Streptosporangiales</taxon>
        <taxon>Streptosporangiaceae</taxon>
        <taxon>Sphaerisporangium</taxon>
    </lineage>
</organism>
<proteinExistence type="predicted"/>
<evidence type="ECO:0000256" key="9">
    <source>
        <dbReference type="SAM" id="MobiDB-lite"/>
    </source>
</evidence>
<evidence type="ECO:0000256" key="1">
    <source>
        <dbReference type="ARBA" id="ARBA00000085"/>
    </source>
</evidence>
<name>A0A917VPM0_9ACTN</name>
<reference evidence="13" key="1">
    <citation type="journal article" date="2014" name="Int. J. Syst. Evol. Microbiol.">
        <title>Complete genome sequence of Corynebacterium casei LMG S-19264T (=DSM 44701T), isolated from a smear-ripened cheese.</title>
        <authorList>
            <consortium name="US DOE Joint Genome Institute (JGI-PGF)"/>
            <person name="Walter F."/>
            <person name="Albersmeier A."/>
            <person name="Kalinowski J."/>
            <person name="Ruckert C."/>
        </authorList>
    </citation>
    <scope>NUCLEOTIDE SEQUENCE</scope>
    <source>
        <strain evidence="13">JCM 13064</strain>
    </source>
</reference>
<keyword evidence="14" id="KW-1185">Reference proteome</keyword>
<protein>
    <recommendedName>
        <fullName evidence="2">histidine kinase</fullName>
        <ecNumber evidence="2">2.7.13.3</ecNumber>
    </recommendedName>
</protein>
<evidence type="ECO:0000256" key="6">
    <source>
        <dbReference type="ARBA" id="ARBA00022777"/>
    </source>
</evidence>
<dbReference type="Proteomes" id="UP000645217">
    <property type="component" value="Unassembled WGS sequence"/>
</dbReference>
<feature type="region of interest" description="Disordered" evidence="9">
    <location>
        <begin position="364"/>
        <end position="414"/>
    </location>
</feature>
<evidence type="ECO:0000256" key="8">
    <source>
        <dbReference type="ARBA" id="ARBA00023012"/>
    </source>
</evidence>
<evidence type="ECO:0000256" key="3">
    <source>
        <dbReference type="ARBA" id="ARBA00022553"/>
    </source>
</evidence>
<comment type="caution">
    <text evidence="13">The sequence shown here is derived from an EMBL/GenBank/DDBJ whole genome shotgun (WGS) entry which is preliminary data.</text>
</comment>
<dbReference type="RefSeq" id="WP_189165485.1">
    <property type="nucleotide sequence ID" value="NZ_BMNT01000029.1"/>
</dbReference>
<feature type="domain" description="Signal transduction histidine kinase subgroup 3 dimerisation and phosphoacceptor" evidence="12">
    <location>
        <begin position="172"/>
        <end position="232"/>
    </location>
</feature>
<keyword evidence="10" id="KW-0472">Membrane</keyword>
<feature type="transmembrane region" description="Helical" evidence="10">
    <location>
        <begin position="103"/>
        <end position="122"/>
    </location>
</feature>
<dbReference type="GO" id="GO:0016020">
    <property type="term" value="C:membrane"/>
    <property type="evidence" value="ECO:0007669"/>
    <property type="project" value="InterPro"/>
</dbReference>
<keyword evidence="3" id="KW-0597">Phosphoprotein</keyword>
<gene>
    <name evidence="13" type="ORF">GCM10007964_50100</name>
</gene>
<reference evidence="13" key="2">
    <citation type="submission" date="2020-09" db="EMBL/GenBank/DDBJ databases">
        <authorList>
            <person name="Sun Q."/>
            <person name="Ohkuma M."/>
        </authorList>
    </citation>
    <scope>NUCLEOTIDE SEQUENCE</scope>
    <source>
        <strain evidence="13">JCM 13064</strain>
    </source>
</reference>
<evidence type="ECO:0000256" key="5">
    <source>
        <dbReference type="ARBA" id="ARBA00022741"/>
    </source>
</evidence>
<dbReference type="EMBL" id="BMNT01000029">
    <property type="protein sequence ID" value="GGL01961.1"/>
    <property type="molecule type" value="Genomic_DNA"/>
</dbReference>
<keyword evidence="10" id="KW-1133">Transmembrane helix</keyword>
<keyword evidence="8" id="KW-0902">Two-component regulatory system</keyword>
<evidence type="ECO:0000259" key="12">
    <source>
        <dbReference type="Pfam" id="PF07730"/>
    </source>
</evidence>
<keyword evidence="6" id="KW-0418">Kinase</keyword>
<feature type="transmembrane region" description="Helical" evidence="10">
    <location>
        <begin position="128"/>
        <end position="145"/>
    </location>
</feature>
<dbReference type="Pfam" id="PF07730">
    <property type="entry name" value="HisKA_3"/>
    <property type="match status" value="1"/>
</dbReference>
<keyword evidence="7" id="KW-0067">ATP-binding</keyword>
<accession>A0A917VPM0</accession>
<dbReference type="PANTHER" id="PTHR24421">
    <property type="entry name" value="NITRATE/NITRITE SENSOR PROTEIN NARX-RELATED"/>
    <property type="match status" value="1"/>
</dbReference>
<evidence type="ECO:0000259" key="11">
    <source>
        <dbReference type="Pfam" id="PF02518"/>
    </source>
</evidence>
<evidence type="ECO:0000313" key="14">
    <source>
        <dbReference type="Proteomes" id="UP000645217"/>
    </source>
</evidence>
<evidence type="ECO:0000256" key="4">
    <source>
        <dbReference type="ARBA" id="ARBA00022679"/>
    </source>
</evidence>
<dbReference type="EC" id="2.7.13.3" evidence="2"/>
<dbReference type="Gene3D" id="1.20.5.1930">
    <property type="match status" value="1"/>
</dbReference>
<comment type="catalytic activity">
    <reaction evidence="1">
        <text>ATP + protein L-histidine = ADP + protein N-phospho-L-histidine.</text>
        <dbReference type="EC" id="2.7.13.3"/>
    </reaction>
</comment>
<dbReference type="Pfam" id="PF02518">
    <property type="entry name" value="HATPase_c"/>
    <property type="match status" value="1"/>
</dbReference>
<dbReference type="InterPro" id="IPR036890">
    <property type="entry name" value="HATPase_C_sf"/>
</dbReference>
<dbReference type="GO" id="GO:0005524">
    <property type="term" value="F:ATP binding"/>
    <property type="evidence" value="ECO:0007669"/>
    <property type="project" value="UniProtKB-KW"/>
</dbReference>